<feature type="domain" description="DUF4377" evidence="2">
    <location>
        <begin position="135"/>
        <end position="209"/>
    </location>
</feature>
<dbReference type="AlphaFoldDB" id="A0A1E7Q2N8"/>
<dbReference type="Pfam" id="PF14302">
    <property type="entry name" value="DUF4377"/>
    <property type="match status" value="1"/>
</dbReference>
<protein>
    <recommendedName>
        <fullName evidence="5">DUF4377 domain-containing protein</fullName>
    </recommendedName>
</protein>
<sequence>MLIKRLSVFSAMVLLTACQQINLPQGDYQQLEANATQKPLQIALHEGKISGFTGCNNTMGNYQIDNGELVVSQLASTMMACEPSAMEREQAFSQFLQNRPQVAIAGKTLTLSKADQQYQFSLQPDLSNATTKLVYVAAERQTCTGVAVQQCLKVRDTKQAEWQLFYDEIEGFTPQPGVAYRLRIKEVTLKNPAADASSVRWVLDMIIEQEVVNP</sequence>
<reference evidence="4" key="1">
    <citation type="submission" date="2016-09" db="EMBL/GenBank/DDBJ databases">
        <authorList>
            <person name="Wan X."/>
            <person name="Hou S."/>
        </authorList>
    </citation>
    <scope>NUCLEOTIDE SEQUENCE [LARGE SCALE GENOMIC DNA]</scope>
    <source>
        <strain evidence="4">KH87</strain>
    </source>
</reference>
<comment type="caution">
    <text evidence="3">The sequence shown here is derived from an EMBL/GenBank/DDBJ whole genome shotgun (WGS) entry which is preliminary data.</text>
</comment>
<feature type="domain" description="DUF306" evidence="1">
    <location>
        <begin position="30"/>
        <end position="117"/>
    </location>
</feature>
<name>A0A1E7Q2N8_9GAMM</name>
<accession>A0A1E7Q2N8</accession>
<dbReference type="EMBL" id="MKEK01000001">
    <property type="protein sequence ID" value="OEY68396.1"/>
    <property type="molecule type" value="Genomic_DNA"/>
</dbReference>
<evidence type="ECO:0000313" key="3">
    <source>
        <dbReference type="EMBL" id="OEY68396.1"/>
    </source>
</evidence>
<gene>
    <name evidence="3" type="ORF">BI198_01545</name>
</gene>
<evidence type="ECO:0000259" key="2">
    <source>
        <dbReference type="Pfam" id="PF14302"/>
    </source>
</evidence>
<dbReference type="PANTHER" id="PTHR35535:SF1">
    <property type="entry name" value="HEAT SHOCK PROTEIN HSLJ"/>
    <property type="match status" value="1"/>
</dbReference>
<dbReference type="InterPro" id="IPR005184">
    <property type="entry name" value="DUF306_Meta_HslJ"/>
</dbReference>
<organism evidence="3 4">
    <name type="scientific">Rheinheimera salexigens</name>
    <dbReference type="NCBI Taxonomy" id="1628148"/>
    <lineage>
        <taxon>Bacteria</taxon>
        <taxon>Pseudomonadati</taxon>
        <taxon>Pseudomonadota</taxon>
        <taxon>Gammaproteobacteria</taxon>
        <taxon>Chromatiales</taxon>
        <taxon>Chromatiaceae</taxon>
        <taxon>Rheinheimera</taxon>
    </lineage>
</organism>
<evidence type="ECO:0008006" key="5">
    <source>
        <dbReference type="Google" id="ProtNLM"/>
    </source>
</evidence>
<dbReference type="RefSeq" id="WP_070047962.1">
    <property type="nucleotide sequence ID" value="NZ_CBCSDO010000001.1"/>
</dbReference>
<keyword evidence="4" id="KW-1185">Reference proteome</keyword>
<dbReference type="Proteomes" id="UP000242258">
    <property type="component" value="Unassembled WGS sequence"/>
</dbReference>
<dbReference type="InterPro" id="IPR053147">
    <property type="entry name" value="Hsp_HslJ-like"/>
</dbReference>
<dbReference type="InterPro" id="IPR025485">
    <property type="entry name" value="DUF4377"/>
</dbReference>
<dbReference type="Pfam" id="PF03724">
    <property type="entry name" value="META"/>
    <property type="match status" value="1"/>
</dbReference>
<dbReference type="OrthoDB" id="5348860at2"/>
<dbReference type="InterPro" id="IPR038670">
    <property type="entry name" value="HslJ-like_sf"/>
</dbReference>
<evidence type="ECO:0000313" key="4">
    <source>
        <dbReference type="Proteomes" id="UP000242258"/>
    </source>
</evidence>
<proteinExistence type="predicted"/>
<dbReference type="Gene3D" id="2.40.128.270">
    <property type="match status" value="1"/>
</dbReference>
<evidence type="ECO:0000259" key="1">
    <source>
        <dbReference type="Pfam" id="PF03724"/>
    </source>
</evidence>
<dbReference type="PANTHER" id="PTHR35535">
    <property type="entry name" value="HEAT SHOCK PROTEIN HSLJ"/>
    <property type="match status" value="1"/>
</dbReference>
<dbReference type="PROSITE" id="PS51257">
    <property type="entry name" value="PROKAR_LIPOPROTEIN"/>
    <property type="match status" value="1"/>
</dbReference>